<comment type="caution">
    <text evidence="1">The sequence shown here is derived from an EMBL/GenBank/DDBJ whole genome shotgun (WGS) entry which is preliminary data.</text>
</comment>
<reference evidence="1 2" key="1">
    <citation type="journal article" date="2015" name="Stand. Genomic Sci.">
        <title>Genomic Encyclopedia of Bacterial and Archaeal Type Strains, Phase III: the genomes of soil and plant-associated and newly described type strains.</title>
        <authorList>
            <person name="Whitman W.B."/>
            <person name="Woyke T."/>
            <person name="Klenk H.P."/>
            <person name="Zhou Y."/>
            <person name="Lilburn T.G."/>
            <person name="Beck B.J."/>
            <person name="De Vos P."/>
            <person name="Vandamme P."/>
            <person name="Eisen J.A."/>
            <person name="Garrity G."/>
            <person name="Hugenholtz P."/>
            <person name="Kyrpides N.C."/>
        </authorList>
    </citation>
    <scope>NUCLEOTIDE SEQUENCE [LARGE SCALE GENOMIC DNA]</scope>
    <source>
        <strain evidence="1 2">CGMCC 1.10115</strain>
    </source>
</reference>
<evidence type="ECO:0000313" key="1">
    <source>
        <dbReference type="EMBL" id="TWH78530.1"/>
    </source>
</evidence>
<protein>
    <submittedName>
        <fullName evidence="1">Uncharacterized protein</fullName>
    </submittedName>
</protein>
<accession>A0A562J5W9</accession>
<dbReference type="OrthoDB" id="2872681at2"/>
<dbReference type="RefSeq" id="WP_144546385.1">
    <property type="nucleotide sequence ID" value="NZ_CBCSDC010000044.1"/>
</dbReference>
<dbReference type="GeneID" id="65406361"/>
<sequence>MKHADSLSEAVDFAKEESQGRIFISQSEAYPGGMVLGDEDSASGAPLKMKVQILAESQENSVYFQQEYEDEILYKEAVSQIEELKETTDYELLKPSEMEEKVQKY</sequence>
<keyword evidence="2" id="KW-1185">Reference proteome</keyword>
<dbReference type="AlphaFoldDB" id="A0A562J5W9"/>
<dbReference type="Proteomes" id="UP000318667">
    <property type="component" value="Unassembled WGS sequence"/>
</dbReference>
<evidence type="ECO:0000313" key="2">
    <source>
        <dbReference type="Proteomes" id="UP000318667"/>
    </source>
</evidence>
<dbReference type="EMBL" id="VLKI01000029">
    <property type="protein sequence ID" value="TWH78530.1"/>
    <property type="molecule type" value="Genomic_DNA"/>
</dbReference>
<organism evidence="1 2">
    <name type="scientific">Cytobacillus oceanisediminis</name>
    <dbReference type="NCBI Taxonomy" id="665099"/>
    <lineage>
        <taxon>Bacteria</taxon>
        <taxon>Bacillati</taxon>
        <taxon>Bacillota</taxon>
        <taxon>Bacilli</taxon>
        <taxon>Bacillales</taxon>
        <taxon>Bacillaceae</taxon>
        <taxon>Cytobacillus</taxon>
    </lineage>
</organism>
<name>A0A562J5W9_9BACI</name>
<gene>
    <name evidence="1" type="ORF">IQ19_05294</name>
</gene>
<proteinExistence type="predicted"/>